<dbReference type="SMART" id="SM00349">
    <property type="entry name" value="KRAB"/>
    <property type="match status" value="1"/>
</dbReference>
<reference evidence="3 4" key="1">
    <citation type="journal article" date="2019" name="Mol. Ecol. Resour.">
        <title>Improving Illumina assemblies with Hi-C and long reads: an example with the North African dromedary.</title>
        <authorList>
            <person name="Elbers J.P."/>
            <person name="Rogers M.F."/>
            <person name="Perelman P.L."/>
            <person name="Proskuryakova A.A."/>
            <person name="Serdyukova N.A."/>
            <person name="Johnson W.E."/>
            <person name="Horin P."/>
            <person name="Corander J."/>
            <person name="Murphy D."/>
            <person name="Burger P.A."/>
        </authorList>
    </citation>
    <scope>NUCLEOTIDE SEQUENCE [LARGE SCALE GENOMIC DNA]</scope>
    <source>
        <strain evidence="3">Drom800</strain>
        <tissue evidence="3">Blood</tissue>
    </source>
</reference>
<dbReference type="AlphaFoldDB" id="A0A5N4CL37"/>
<dbReference type="CDD" id="cd07765">
    <property type="entry name" value="KRAB_A-box"/>
    <property type="match status" value="1"/>
</dbReference>
<evidence type="ECO:0000313" key="4">
    <source>
        <dbReference type="Proteomes" id="UP000299084"/>
    </source>
</evidence>
<dbReference type="Proteomes" id="UP000299084">
    <property type="component" value="Unassembled WGS sequence"/>
</dbReference>
<dbReference type="EMBL" id="JWIN03000022">
    <property type="protein sequence ID" value="KAB1259587.1"/>
    <property type="molecule type" value="Genomic_DNA"/>
</dbReference>
<evidence type="ECO:0000313" key="3">
    <source>
        <dbReference type="EMBL" id="KAB1259587.1"/>
    </source>
</evidence>
<dbReference type="GO" id="GO:0006355">
    <property type="term" value="P:regulation of DNA-templated transcription"/>
    <property type="evidence" value="ECO:0007669"/>
    <property type="project" value="InterPro"/>
</dbReference>
<keyword evidence="4" id="KW-1185">Reference proteome</keyword>
<dbReference type="PANTHER" id="PTHR23232:SF142">
    <property type="entry name" value="GASTRULA ZINC FINGER PROTEIN XLCGF57.1-LIKE-RELATED"/>
    <property type="match status" value="1"/>
</dbReference>
<proteinExistence type="predicted"/>
<name>A0A5N4CL37_CAMDR</name>
<organism evidence="3 4">
    <name type="scientific">Camelus dromedarius</name>
    <name type="common">Dromedary</name>
    <name type="synonym">Arabian camel</name>
    <dbReference type="NCBI Taxonomy" id="9838"/>
    <lineage>
        <taxon>Eukaryota</taxon>
        <taxon>Metazoa</taxon>
        <taxon>Chordata</taxon>
        <taxon>Craniata</taxon>
        <taxon>Vertebrata</taxon>
        <taxon>Euteleostomi</taxon>
        <taxon>Mammalia</taxon>
        <taxon>Eutheria</taxon>
        <taxon>Laurasiatheria</taxon>
        <taxon>Artiodactyla</taxon>
        <taxon>Tylopoda</taxon>
        <taxon>Camelidae</taxon>
        <taxon>Camelus</taxon>
    </lineage>
</organism>
<protein>
    <submittedName>
        <fullName evidence="3">Zinc finger protein 124</fullName>
    </submittedName>
</protein>
<dbReference type="PROSITE" id="PS50805">
    <property type="entry name" value="KRAB"/>
    <property type="match status" value="1"/>
</dbReference>
<sequence length="174" mass="18423">MGPEGLSIRAGPGKDCRPIRAQGPGEPSNEGARRARSQPEDVALSRPRRLCELVLWASGAGPRGSHLPRSRGRGEEASENPKGGGDGVEAPPLLDVGALAQANPCGCLKDPVDFEDVAVNFTAEEWALLDPAQRRLYRDVMLETFRNLASVGEAGVTPPPSLQGTDTLTVVLSY</sequence>
<feature type="region of interest" description="Disordered" evidence="1">
    <location>
        <begin position="1"/>
        <end position="44"/>
    </location>
</feature>
<dbReference type="SUPFAM" id="SSF109640">
    <property type="entry name" value="KRAB domain (Kruppel-associated box)"/>
    <property type="match status" value="1"/>
</dbReference>
<evidence type="ECO:0000256" key="1">
    <source>
        <dbReference type="SAM" id="MobiDB-lite"/>
    </source>
</evidence>
<feature type="domain" description="KRAB" evidence="2">
    <location>
        <begin position="112"/>
        <end position="174"/>
    </location>
</feature>
<accession>A0A5N4CL37</accession>
<feature type="region of interest" description="Disordered" evidence="1">
    <location>
        <begin position="59"/>
        <end position="92"/>
    </location>
</feature>
<evidence type="ECO:0000259" key="2">
    <source>
        <dbReference type="PROSITE" id="PS50805"/>
    </source>
</evidence>
<dbReference type="Pfam" id="PF01352">
    <property type="entry name" value="KRAB"/>
    <property type="match status" value="1"/>
</dbReference>
<dbReference type="Gene3D" id="6.10.140.140">
    <property type="match status" value="1"/>
</dbReference>
<comment type="caution">
    <text evidence="3">The sequence shown here is derived from an EMBL/GenBank/DDBJ whole genome shotgun (WGS) entry which is preliminary data.</text>
</comment>
<dbReference type="InterPro" id="IPR036051">
    <property type="entry name" value="KRAB_dom_sf"/>
</dbReference>
<gene>
    <name evidence="3" type="ORF">Cadr_000025139</name>
</gene>
<dbReference type="InterPro" id="IPR050169">
    <property type="entry name" value="Krueppel_C2H2_ZnF"/>
</dbReference>
<dbReference type="InterPro" id="IPR001909">
    <property type="entry name" value="KRAB"/>
</dbReference>
<dbReference type="PANTHER" id="PTHR23232">
    <property type="entry name" value="KRAB DOMAIN C2H2 ZINC FINGER"/>
    <property type="match status" value="1"/>
</dbReference>